<evidence type="ECO:0000256" key="1">
    <source>
        <dbReference type="ARBA" id="ARBA00010515"/>
    </source>
</evidence>
<evidence type="ECO:0000313" key="5">
    <source>
        <dbReference type="EMBL" id="MQT12395.1"/>
    </source>
</evidence>
<dbReference type="RefSeq" id="WP_153479665.1">
    <property type="nucleotide sequence ID" value="NZ_VWNA01000001.1"/>
</dbReference>
<dbReference type="Gene3D" id="3.40.50.1820">
    <property type="entry name" value="alpha/beta hydrolase"/>
    <property type="match status" value="1"/>
</dbReference>
<comment type="caution">
    <text evidence="5">The sequence shown here is derived from an EMBL/GenBank/DDBJ whole genome shotgun (WGS) entry which is preliminary data.</text>
</comment>
<dbReference type="InterPro" id="IPR006311">
    <property type="entry name" value="TAT_signal"/>
</dbReference>
<organism evidence="5 6">
    <name type="scientific">Segnochrobactrum spirostomi</name>
    <dbReference type="NCBI Taxonomy" id="2608987"/>
    <lineage>
        <taxon>Bacteria</taxon>
        <taxon>Pseudomonadati</taxon>
        <taxon>Pseudomonadota</taxon>
        <taxon>Alphaproteobacteria</taxon>
        <taxon>Hyphomicrobiales</taxon>
        <taxon>Segnochrobactraceae</taxon>
        <taxon>Segnochrobactrum</taxon>
    </lineage>
</organism>
<evidence type="ECO:0000256" key="3">
    <source>
        <dbReference type="SAM" id="MobiDB-lite"/>
    </source>
</evidence>
<dbReference type="Proteomes" id="UP000332515">
    <property type="component" value="Unassembled WGS sequence"/>
</dbReference>
<dbReference type="InterPro" id="IPR029058">
    <property type="entry name" value="AB_hydrolase_fold"/>
</dbReference>
<evidence type="ECO:0000256" key="2">
    <source>
        <dbReference type="ARBA" id="ARBA00022801"/>
    </source>
</evidence>
<dbReference type="PANTHER" id="PTHR48081:SF30">
    <property type="entry name" value="ACETYL-HYDROLASE LIPR-RELATED"/>
    <property type="match status" value="1"/>
</dbReference>
<protein>
    <submittedName>
        <fullName evidence="5">Alpha/beta hydrolase</fullName>
    </submittedName>
</protein>
<proteinExistence type="inferred from homology"/>
<dbReference type="SUPFAM" id="SSF53474">
    <property type="entry name" value="alpha/beta-Hydrolases"/>
    <property type="match status" value="1"/>
</dbReference>
<dbReference type="EMBL" id="VWNA01000001">
    <property type="protein sequence ID" value="MQT12395.1"/>
    <property type="molecule type" value="Genomic_DNA"/>
</dbReference>
<accession>A0A6A7Y0W6</accession>
<dbReference type="Pfam" id="PF07859">
    <property type="entry name" value="Abhydrolase_3"/>
    <property type="match status" value="1"/>
</dbReference>
<dbReference type="PANTHER" id="PTHR48081">
    <property type="entry name" value="AB HYDROLASE SUPERFAMILY PROTEIN C4A8.06C"/>
    <property type="match status" value="1"/>
</dbReference>
<reference evidence="5 6" key="1">
    <citation type="submission" date="2019-09" db="EMBL/GenBank/DDBJ databases">
        <title>Segnochrobactrum spirostomi gen. nov., sp. nov., isolated from the ciliate Spirostomum cf. yagiui and description of a novel family, Segnochrobactraceae fam. nov. within the order Rhizobiales of the class Alphaproteobacteria.</title>
        <authorList>
            <person name="Akter S."/>
            <person name="Shazib S.U.A."/>
            <person name="Shin M.K."/>
        </authorList>
    </citation>
    <scope>NUCLEOTIDE SEQUENCE [LARGE SCALE GENOMIC DNA]</scope>
    <source>
        <strain evidence="5 6">Sp-1</strain>
    </source>
</reference>
<dbReference type="GO" id="GO:0004806">
    <property type="term" value="F:triacylglycerol lipase activity"/>
    <property type="evidence" value="ECO:0007669"/>
    <property type="project" value="TreeGrafter"/>
</dbReference>
<dbReference type="InterPro" id="IPR050300">
    <property type="entry name" value="GDXG_lipolytic_enzyme"/>
</dbReference>
<sequence>MADGDDPGCSRRDLIASAAATTLSATLIAAIGPAEAATLVPENGAPTPTSAETAYPPRPIPARDLPVPTTISPELAAYVAMPYPADWDTIPTDAAGWRAKRDASVTQIAPLLPGLKERLGIRVERDVIAGVPVFVSTPKEIAPRNANRVFVHLHGGAYVLYPGEVGAGEGMLMAAYGRCTVISVDYRMPPDHPFPAALDDAVAVWRALVAAHDPKRMAIFGASAGGGLTLATLLRLKAEGLPLPAAIAPGTPWADLTGAGDSSAANAYVDNVLVSEKSWLPDAARLYAAGRALDDPLISPLFGDFNGFPPAILTSGTRDLLLSNTVRTHRKLRRAGIEAVLQVFEAQSHAQYLMPFVPETEDAFAEITAFLDRHLAV</sequence>
<feature type="region of interest" description="Disordered" evidence="3">
    <location>
        <begin position="39"/>
        <end position="65"/>
    </location>
</feature>
<keyword evidence="6" id="KW-1185">Reference proteome</keyword>
<dbReference type="InterPro" id="IPR013094">
    <property type="entry name" value="AB_hydrolase_3"/>
</dbReference>
<feature type="domain" description="Alpha/beta hydrolase fold-3" evidence="4">
    <location>
        <begin position="151"/>
        <end position="351"/>
    </location>
</feature>
<keyword evidence="2 5" id="KW-0378">Hydrolase</keyword>
<comment type="similarity">
    <text evidence="1">Belongs to the 'GDXG' lipolytic enzyme family.</text>
</comment>
<evidence type="ECO:0000313" key="6">
    <source>
        <dbReference type="Proteomes" id="UP000332515"/>
    </source>
</evidence>
<evidence type="ECO:0000259" key="4">
    <source>
        <dbReference type="Pfam" id="PF07859"/>
    </source>
</evidence>
<name>A0A6A7Y0W6_9HYPH</name>
<dbReference type="PROSITE" id="PS51318">
    <property type="entry name" value="TAT"/>
    <property type="match status" value="1"/>
</dbReference>
<dbReference type="AlphaFoldDB" id="A0A6A7Y0W6"/>
<gene>
    <name evidence="5" type="ORF">F0357_06890</name>
</gene>